<proteinExistence type="predicted"/>
<sequence>MEKTKLYRYTGNAEQLYGARRARLTEGRAGGSQVIEVTTGGGLEFDLLPDTGLDVGRLRYKGVNISYLSKNGMDASSAVLPYETEFLHTFPGGMLYTCGLRSVGPANRDNGEWHPLHGRYHGLSATEVSVQVGEEAIVVSGVVLESALFGHVLKLRRTVTAPLMGSSLTIEDTLENLTPRAEEMMLLYHFNFGYPMLSQEARLELPGRVSSSPRDENSRSGLGEELEFTAPVDGKPEQVFFHTLTENRARLLNPALGLAATLTWDSDSLPVFAQWKSMASGDYVLGLEPTNCFIMGRQKERENGTLRKIEGFETIQTRLTLALETL</sequence>
<dbReference type="AlphaFoldDB" id="A0A644WBG0"/>
<gene>
    <name evidence="2" type="ORF">SDC9_47320</name>
</gene>
<organism evidence="2">
    <name type="scientific">bioreactor metagenome</name>
    <dbReference type="NCBI Taxonomy" id="1076179"/>
    <lineage>
        <taxon>unclassified sequences</taxon>
        <taxon>metagenomes</taxon>
        <taxon>ecological metagenomes</taxon>
    </lineage>
</organism>
<evidence type="ECO:0000313" key="2">
    <source>
        <dbReference type="EMBL" id="MPM01082.1"/>
    </source>
</evidence>
<dbReference type="Gene3D" id="2.70.98.10">
    <property type="match status" value="1"/>
</dbReference>
<dbReference type="GO" id="GO:0030246">
    <property type="term" value="F:carbohydrate binding"/>
    <property type="evidence" value="ECO:0007669"/>
    <property type="project" value="InterPro"/>
</dbReference>
<dbReference type="Pfam" id="PF14486">
    <property type="entry name" value="DUF4432"/>
    <property type="match status" value="1"/>
</dbReference>
<name>A0A644WBG0_9ZZZZ</name>
<dbReference type="InterPro" id="IPR014718">
    <property type="entry name" value="GH-type_carb-bd"/>
</dbReference>
<reference evidence="2" key="1">
    <citation type="submission" date="2019-08" db="EMBL/GenBank/DDBJ databases">
        <authorList>
            <person name="Kucharzyk K."/>
            <person name="Murdoch R.W."/>
            <person name="Higgins S."/>
            <person name="Loffler F."/>
        </authorList>
    </citation>
    <scope>NUCLEOTIDE SEQUENCE</scope>
</reference>
<protein>
    <recommendedName>
        <fullName evidence="3">DUF4432 domain-containing protein</fullName>
    </recommendedName>
</protein>
<evidence type="ECO:0008006" key="3">
    <source>
        <dbReference type="Google" id="ProtNLM"/>
    </source>
</evidence>
<accession>A0A644WBG0</accession>
<dbReference type="EMBL" id="VSSQ01000772">
    <property type="protein sequence ID" value="MPM01082.1"/>
    <property type="molecule type" value="Genomic_DNA"/>
</dbReference>
<comment type="caution">
    <text evidence="2">The sequence shown here is derived from an EMBL/GenBank/DDBJ whole genome shotgun (WGS) entry which is preliminary data.</text>
</comment>
<dbReference type="InterPro" id="IPR027839">
    <property type="entry name" value="DUF4432"/>
</dbReference>
<evidence type="ECO:0000256" key="1">
    <source>
        <dbReference type="SAM" id="MobiDB-lite"/>
    </source>
</evidence>
<feature type="region of interest" description="Disordered" evidence="1">
    <location>
        <begin position="205"/>
        <end position="224"/>
    </location>
</feature>
<dbReference type="CDD" id="cd09023">
    <property type="entry name" value="Aldose_epim_Ec_c4013"/>
    <property type="match status" value="1"/>
</dbReference>